<dbReference type="SMART" id="SM00631">
    <property type="entry name" value="Zn_pept"/>
    <property type="match status" value="1"/>
</dbReference>
<dbReference type="EMBL" id="FOOH01000039">
    <property type="protein sequence ID" value="SFG21624.1"/>
    <property type="molecule type" value="Genomic_DNA"/>
</dbReference>
<feature type="domain" description="Peptidase M14" evidence="4">
    <location>
        <begin position="165"/>
        <end position="409"/>
    </location>
</feature>
<dbReference type="SUPFAM" id="SSF53187">
    <property type="entry name" value="Zn-dependent exopeptidases"/>
    <property type="match status" value="1"/>
</dbReference>
<comment type="cofactor">
    <cofactor evidence="1">
        <name>Zn(2+)</name>
        <dbReference type="ChEBI" id="CHEBI:29105"/>
    </cofactor>
</comment>
<dbReference type="PANTHER" id="PTHR12756:SF11">
    <property type="entry name" value="CYTOSOLIC CARBOXYPEPTIDASE 1"/>
    <property type="match status" value="1"/>
</dbReference>
<dbReference type="Proteomes" id="UP000199116">
    <property type="component" value="Unassembled WGS sequence"/>
</dbReference>
<dbReference type="PANTHER" id="PTHR12756">
    <property type="entry name" value="CYTOSOLIC CARBOXYPEPTIDASE"/>
    <property type="match status" value="1"/>
</dbReference>
<evidence type="ECO:0000256" key="3">
    <source>
        <dbReference type="SAM" id="SignalP"/>
    </source>
</evidence>
<evidence type="ECO:0000256" key="2">
    <source>
        <dbReference type="PROSITE-ProRule" id="PRU01379"/>
    </source>
</evidence>
<dbReference type="InterPro" id="IPR000834">
    <property type="entry name" value="Peptidase_M14"/>
</dbReference>
<dbReference type="GO" id="GO:0008270">
    <property type="term" value="F:zinc ion binding"/>
    <property type="evidence" value="ECO:0007669"/>
    <property type="project" value="InterPro"/>
</dbReference>
<evidence type="ECO:0000259" key="4">
    <source>
        <dbReference type="PROSITE" id="PS52035"/>
    </source>
</evidence>
<dbReference type="Pfam" id="PF00246">
    <property type="entry name" value="Peptidase_M14"/>
    <property type="match status" value="1"/>
</dbReference>
<feature type="signal peptide" evidence="3">
    <location>
        <begin position="1"/>
        <end position="22"/>
    </location>
</feature>
<organism evidence="5 6">
    <name type="scientific">Salegentibacter agarivorans</name>
    <dbReference type="NCBI Taxonomy" id="345907"/>
    <lineage>
        <taxon>Bacteria</taxon>
        <taxon>Pseudomonadati</taxon>
        <taxon>Bacteroidota</taxon>
        <taxon>Flavobacteriia</taxon>
        <taxon>Flavobacteriales</taxon>
        <taxon>Flavobacteriaceae</taxon>
        <taxon>Salegentibacter</taxon>
    </lineage>
</organism>
<dbReference type="PROSITE" id="PS51257">
    <property type="entry name" value="PROKAR_LIPOPROTEIN"/>
    <property type="match status" value="1"/>
</dbReference>
<dbReference type="GO" id="GO:0004181">
    <property type="term" value="F:metallocarboxypeptidase activity"/>
    <property type="evidence" value="ECO:0007669"/>
    <property type="project" value="InterPro"/>
</dbReference>
<feature type="chain" id="PRO_5011750336" evidence="3">
    <location>
        <begin position="23"/>
        <end position="411"/>
    </location>
</feature>
<name>A0A1I2PZW9_9FLAO</name>
<proteinExistence type="inferred from homology"/>
<dbReference type="PROSITE" id="PS52035">
    <property type="entry name" value="PEPTIDASE_M14"/>
    <property type="match status" value="1"/>
</dbReference>
<dbReference type="Gene3D" id="3.40.630.10">
    <property type="entry name" value="Zn peptidases"/>
    <property type="match status" value="1"/>
</dbReference>
<dbReference type="AlphaFoldDB" id="A0A1I2PZW9"/>
<feature type="active site" description="Proton donor/acceptor" evidence="2">
    <location>
        <position position="384"/>
    </location>
</feature>
<keyword evidence="5" id="KW-0121">Carboxypeptidase</keyword>
<keyword evidence="5" id="KW-0645">Protease</keyword>
<dbReference type="InterPro" id="IPR050821">
    <property type="entry name" value="Cytosolic_carboxypeptidase"/>
</dbReference>
<sequence length="411" mass="47970">MRNFLFLKKPVFILLSSIFFLGCSGISSVPFETPVDTKDKTIQYQSKKTYEISDLDVYASNKFPGARLNGIEKLNDSTVKVIIHPENKPINPSPYYAFELWSTNSKEIYVAFQYPEKVKHRYRPKIREENNEWRQIDTNQFYRIDSLFTVKVSLDQKPKILAAQELANSKDVKDWYTNLGNMNKYVHIKKYGSSKLGRDLNLLDIYKGEKESKPILVLLTRQHPPEITGYLAYQSFLETILKENEITERFLDEYRVLAFPLLNPDGVDLGHWRHNAGGVDLNRDWSKYNQPEIRKTVKYIDEQVKKYNTTVDLAIDFHSTYEDVFYTNKQRKGTQLPNFIKNWFDALEKEIPEYVVNEAAGNSKKPVSKGWFLKKYNSVGITYEIGDQTSRDRIDEIGRISALEMMKLLTD</sequence>
<gene>
    <name evidence="5" type="ORF">SAMN04488033_1395</name>
</gene>
<keyword evidence="3" id="KW-0732">Signal</keyword>
<accession>A0A1I2PZW9</accession>
<keyword evidence="6" id="KW-1185">Reference proteome</keyword>
<evidence type="ECO:0000313" key="6">
    <source>
        <dbReference type="Proteomes" id="UP000199116"/>
    </source>
</evidence>
<dbReference type="CDD" id="cd06237">
    <property type="entry name" value="M14_Nna1-like"/>
    <property type="match status" value="1"/>
</dbReference>
<dbReference type="GO" id="GO:0006508">
    <property type="term" value="P:proteolysis"/>
    <property type="evidence" value="ECO:0007669"/>
    <property type="project" value="InterPro"/>
</dbReference>
<evidence type="ECO:0000313" key="5">
    <source>
        <dbReference type="EMBL" id="SFG21624.1"/>
    </source>
</evidence>
<evidence type="ECO:0000256" key="1">
    <source>
        <dbReference type="ARBA" id="ARBA00001947"/>
    </source>
</evidence>
<dbReference type="RefSeq" id="WP_093306495.1">
    <property type="nucleotide sequence ID" value="NZ_FOOH01000039.1"/>
</dbReference>
<reference evidence="6" key="1">
    <citation type="submission" date="2016-10" db="EMBL/GenBank/DDBJ databases">
        <authorList>
            <person name="Varghese N."/>
            <person name="Submissions S."/>
        </authorList>
    </citation>
    <scope>NUCLEOTIDE SEQUENCE [LARGE SCALE GENOMIC DNA]</scope>
    <source>
        <strain evidence="6">DSM 23515</strain>
    </source>
</reference>
<comment type="similarity">
    <text evidence="2">Belongs to the peptidase M14 family.</text>
</comment>
<protein>
    <submittedName>
        <fullName evidence="5">Zinc carboxypeptidase</fullName>
    </submittedName>
</protein>
<keyword evidence="5" id="KW-0378">Hydrolase</keyword>